<organism evidence="9 10">
    <name type="scientific">Rhodoferax fermentans</name>
    <dbReference type="NCBI Taxonomy" id="28066"/>
    <lineage>
        <taxon>Bacteria</taxon>
        <taxon>Pseudomonadati</taxon>
        <taxon>Pseudomonadota</taxon>
        <taxon>Betaproteobacteria</taxon>
        <taxon>Burkholderiales</taxon>
        <taxon>Comamonadaceae</taxon>
        <taxon>Rhodoferax</taxon>
    </lineage>
</organism>
<evidence type="ECO:0000313" key="10">
    <source>
        <dbReference type="Proteomes" id="UP000190750"/>
    </source>
</evidence>
<gene>
    <name evidence="9" type="ORF">RF819_01175</name>
</gene>
<evidence type="ECO:0000256" key="1">
    <source>
        <dbReference type="ARBA" id="ARBA00004651"/>
    </source>
</evidence>
<comment type="subcellular location">
    <subcellularLocation>
        <location evidence="1 8">Cell membrane</location>
        <topology evidence="1 8">Multi-pass membrane protein</topology>
    </subcellularLocation>
</comment>
<feature type="transmembrane region" description="Helical" evidence="8">
    <location>
        <begin position="72"/>
        <end position="94"/>
    </location>
</feature>
<dbReference type="EMBL" id="MTJN01000002">
    <property type="protein sequence ID" value="OOV05501.1"/>
    <property type="molecule type" value="Genomic_DNA"/>
</dbReference>
<evidence type="ECO:0000313" key="9">
    <source>
        <dbReference type="EMBL" id="OOV05501.1"/>
    </source>
</evidence>
<comment type="caution">
    <text evidence="9">The sequence shown here is derived from an EMBL/GenBank/DDBJ whole genome shotgun (WGS) entry which is preliminary data.</text>
</comment>
<dbReference type="STRING" id="28066.RF819_01175"/>
<comment type="similarity">
    <text evidence="2 8">Belongs to the 4-toluene sulfonate uptake permease (TSUP) (TC 2.A.102) family.</text>
</comment>
<keyword evidence="3" id="KW-0813">Transport</keyword>
<evidence type="ECO:0000256" key="7">
    <source>
        <dbReference type="ARBA" id="ARBA00023136"/>
    </source>
</evidence>
<keyword evidence="10" id="KW-1185">Reference proteome</keyword>
<dbReference type="Proteomes" id="UP000190750">
    <property type="component" value="Unassembled WGS sequence"/>
</dbReference>
<protein>
    <recommendedName>
        <fullName evidence="8">Probable membrane transporter protein</fullName>
    </recommendedName>
</protein>
<evidence type="ECO:0000256" key="4">
    <source>
        <dbReference type="ARBA" id="ARBA00022475"/>
    </source>
</evidence>
<dbReference type="GO" id="GO:0005886">
    <property type="term" value="C:plasma membrane"/>
    <property type="evidence" value="ECO:0007669"/>
    <property type="project" value="UniProtKB-SubCell"/>
</dbReference>
<sequence length="257" mass="27607">MITELYFLLPLTFVAAMLNAAIGGGGLVLIPGMLTLFPAAAPATLFATEKCASVAGMATAATQYARRIKLPWGLLLLTASTAFCGAHFGARAIATLPSTWIKPFVVVLLVVMLLYTWFRPDFGKQDADIPVTRNDKVRGVLIGTAIGFYEGFFGPGAGSFLIFLFVRVFHFDFMRATACAKVVNMATNLGALAFFIPNGFVSFQLAIPMAVAMIAGSFAGSHLAMKGGNLWLRRIFLVLVIGLLAKLVTDLLRTQFL</sequence>
<accession>A0A1T1AMY2</accession>
<reference evidence="9 10" key="1">
    <citation type="submission" date="2017-01" db="EMBL/GenBank/DDBJ databases">
        <title>Genome sequencing of Rhodoferax fermentans JCM 7819.</title>
        <authorList>
            <person name="Kim Y.J."/>
            <person name="Farh M.E.-A."/>
            <person name="Yang D.-C."/>
        </authorList>
    </citation>
    <scope>NUCLEOTIDE SEQUENCE [LARGE SCALE GENOMIC DNA]</scope>
    <source>
        <strain evidence="9 10">JCM 7819</strain>
    </source>
</reference>
<feature type="transmembrane region" description="Helical" evidence="8">
    <location>
        <begin position="100"/>
        <end position="118"/>
    </location>
</feature>
<evidence type="ECO:0000256" key="3">
    <source>
        <dbReference type="ARBA" id="ARBA00022448"/>
    </source>
</evidence>
<dbReference type="PANTHER" id="PTHR30269:SF0">
    <property type="entry name" value="MEMBRANE TRANSPORTER PROTEIN YFCA-RELATED"/>
    <property type="match status" value="1"/>
</dbReference>
<evidence type="ECO:0000256" key="8">
    <source>
        <dbReference type="RuleBase" id="RU363041"/>
    </source>
</evidence>
<name>A0A1T1AMY2_RHOFE</name>
<dbReference type="PANTHER" id="PTHR30269">
    <property type="entry name" value="TRANSMEMBRANE PROTEIN YFCA"/>
    <property type="match status" value="1"/>
</dbReference>
<keyword evidence="6 8" id="KW-1133">Transmembrane helix</keyword>
<keyword evidence="7 8" id="KW-0472">Membrane</keyword>
<feature type="transmembrane region" description="Helical" evidence="8">
    <location>
        <begin position="139"/>
        <end position="169"/>
    </location>
</feature>
<dbReference type="OrthoDB" id="554695at2"/>
<evidence type="ECO:0000256" key="2">
    <source>
        <dbReference type="ARBA" id="ARBA00009142"/>
    </source>
</evidence>
<dbReference type="InterPro" id="IPR002781">
    <property type="entry name" value="TM_pro_TauE-like"/>
</dbReference>
<dbReference type="AlphaFoldDB" id="A0A1T1AMY2"/>
<proteinExistence type="inferred from homology"/>
<evidence type="ECO:0000256" key="6">
    <source>
        <dbReference type="ARBA" id="ARBA00022989"/>
    </source>
</evidence>
<evidence type="ECO:0000256" key="5">
    <source>
        <dbReference type="ARBA" id="ARBA00022692"/>
    </source>
</evidence>
<feature type="transmembrane region" description="Helical" evidence="8">
    <location>
        <begin position="231"/>
        <end position="249"/>
    </location>
</feature>
<keyword evidence="5 8" id="KW-0812">Transmembrane</keyword>
<feature type="transmembrane region" description="Helical" evidence="8">
    <location>
        <begin position="189"/>
        <end position="219"/>
    </location>
</feature>
<dbReference type="Pfam" id="PF01925">
    <property type="entry name" value="TauE"/>
    <property type="match status" value="1"/>
</dbReference>
<keyword evidence="4 8" id="KW-1003">Cell membrane</keyword>
<dbReference type="InterPro" id="IPR052017">
    <property type="entry name" value="TSUP"/>
</dbReference>
<feature type="transmembrane region" description="Helical" evidence="8">
    <location>
        <begin position="6"/>
        <end position="30"/>
    </location>
</feature>
<dbReference type="RefSeq" id="WP_078363279.1">
    <property type="nucleotide sequence ID" value="NZ_MTJN01000002.1"/>
</dbReference>